<sequence length="515" mass="56326">MKKIESLTKSATSVTIAVFISRILGLVREQVLAYFFGAGKSMDAYVVGYRIPNLLRDLFAEGALGSAFVKVFSSTLEKEGPEKSFKIAQVILSNLLVILGGIVILGMFSADWIVGLIAPEFTKDPTKFDLTVKLTQVMMPFLLFISLSSVLAGMLNSLGVFFLPAFSSSIFNITSVLVGVLGYFLCISLNINPIYAMAVGVTLGGFLQFYFQYPEVRKRGFSFRFSPDFKDPYFKEVCRLILPVILGLSAVQINIFINTFFATSCGEGAVSWYSYAFRIMYVPLGLFGVGLSQALLPELSRAVARKDFASAKDTFSRALVVSLSLSLPSAVGLYFLAQPVVEVLFERGKFSSLDTINTAEILKILALSLPFYGLSKTTVPLFYALGKTLIPSLGSILSVVANLIVILLTIKTLGIKGVALGTSLSMVFQCMFLLLVSSLLFKQIPLKFLLRSLFTLGIAVLALSGILIFLAHLGFNSWVYLITAIPLGAIVFLGTCKILGPQETYLFWVKLLKKR</sequence>
<keyword evidence="7 10" id="KW-0472">Membrane</keyword>
<keyword evidence="10 11" id="KW-0961">Cell wall biogenesis/degradation</keyword>
<keyword evidence="2 10" id="KW-1003">Cell membrane</keyword>
<feature type="transmembrane region" description="Helical" evidence="10">
    <location>
        <begin position="478"/>
        <end position="500"/>
    </location>
</feature>
<dbReference type="GO" id="GO:0015648">
    <property type="term" value="F:lipid-linked peptidoglycan transporter activity"/>
    <property type="evidence" value="ECO:0007669"/>
    <property type="project" value="UniProtKB-UniRule"/>
</dbReference>
<dbReference type="AlphaFoldDB" id="A0A124FKX7"/>
<dbReference type="UniPathway" id="UPA00219"/>
<dbReference type="GO" id="GO:0005886">
    <property type="term" value="C:plasma membrane"/>
    <property type="evidence" value="ECO:0007669"/>
    <property type="project" value="UniProtKB-SubCell"/>
</dbReference>
<evidence type="ECO:0000256" key="4">
    <source>
        <dbReference type="ARBA" id="ARBA00022960"/>
    </source>
</evidence>
<evidence type="ECO:0000256" key="3">
    <source>
        <dbReference type="ARBA" id="ARBA00022692"/>
    </source>
</evidence>
<comment type="function">
    <text evidence="8 10 11">Involved in peptidoglycan biosynthesis. Transports lipid-linked peptidoglycan precursors from the inner to the outer leaflet of the cytoplasmic membrane.</text>
</comment>
<dbReference type="PANTHER" id="PTHR47019:SF1">
    <property type="entry name" value="LIPID II FLIPPASE MURJ"/>
    <property type="match status" value="1"/>
</dbReference>
<keyword evidence="3 10" id="KW-0812">Transmembrane</keyword>
<feature type="transmembrane region" description="Helical" evidence="10">
    <location>
        <begin position="381"/>
        <end position="408"/>
    </location>
</feature>
<accession>A0A124FKX7</accession>
<evidence type="ECO:0000256" key="5">
    <source>
        <dbReference type="ARBA" id="ARBA00022984"/>
    </source>
</evidence>
<comment type="similarity">
    <text evidence="9 10 11">Belongs to the MurJ/MviN family.</text>
</comment>
<keyword evidence="4 10" id="KW-0133">Cell shape</keyword>
<keyword evidence="5 10" id="KW-0573">Peptidoglycan synthesis</keyword>
<dbReference type="RefSeq" id="WP_273018941.1">
    <property type="nucleotide sequence ID" value="NZ_DAINLL010000007.1"/>
</dbReference>
<keyword evidence="10 11" id="KW-0813">Transport</keyword>
<dbReference type="GO" id="GO:0008360">
    <property type="term" value="P:regulation of cell shape"/>
    <property type="evidence" value="ECO:0007669"/>
    <property type="project" value="UniProtKB-UniRule"/>
</dbReference>
<comment type="caution">
    <text evidence="10">Lacks conserved residue(s) required for the propagation of feature annotation.</text>
</comment>
<evidence type="ECO:0000256" key="10">
    <source>
        <dbReference type="HAMAP-Rule" id="MF_02078"/>
    </source>
</evidence>
<reference evidence="12 13" key="1">
    <citation type="journal article" date="2018" name="Nat. Biotechnol.">
        <title>A standardized bacterial taxonomy based on genome phylogeny substantially revises the tree of life.</title>
        <authorList>
            <person name="Parks D.H."/>
            <person name="Chuvochina M."/>
            <person name="Waite D.W."/>
            <person name="Rinke C."/>
            <person name="Skarshewski A."/>
            <person name="Chaumeil P.A."/>
            <person name="Hugenholtz P."/>
        </authorList>
    </citation>
    <scope>NUCLEOTIDE SEQUENCE [LARGE SCALE GENOMIC DNA]</scope>
    <source>
        <strain evidence="12">UBA12529</strain>
    </source>
</reference>
<keyword evidence="6 10" id="KW-1133">Transmembrane helix</keyword>
<dbReference type="PANTHER" id="PTHR47019">
    <property type="entry name" value="LIPID II FLIPPASE MURJ"/>
    <property type="match status" value="1"/>
</dbReference>
<feature type="transmembrane region" description="Helical" evidence="10">
    <location>
        <begin position="194"/>
        <end position="211"/>
    </location>
</feature>
<feature type="transmembrane region" description="Helical" evidence="10">
    <location>
        <begin position="275"/>
        <end position="296"/>
    </location>
</feature>
<dbReference type="HAMAP" id="MF_02078">
    <property type="entry name" value="MurJ_MviN"/>
    <property type="match status" value="1"/>
</dbReference>
<comment type="caution">
    <text evidence="12">The sequence shown here is derived from an EMBL/GenBank/DDBJ whole genome shotgun (WGS) entry which is preliminary data.</text>
</comment>
<dbReference type="GO" id="GO:0009252">
    <property type="term" value="P:peptidoglycan biosynthetic process"/>
    <property type="evidence" value="ECO:0007669"/>
    <property type="project" value="UniProtKB-UniRule"/>
</dbReference>
<dbReference type="NCBIfam" id="TIGR01695">
    <property type="entry name" value="murJ_mviN"/>
    <property type="match status" value="1"/>
</dbReference>
<dbReference type="PIRSF" id="PIRSF002869">
    <property type="entry name" value="MviN"/>
    <property type="match status" value="1"/>
</dbReference>
<evidence type="ECO:0000256" key="6">
    <source>
        <dbReference type="ARBA" id="ARBA00022989"/>
    </source>
</evidence>
<dbReference type="CDD" id="cd13123">
    <property type="entry name" value="MATE_MurJ_like"/>
    <property type="match status" value="1"/>
</dbReference>
<feature type="transmembrane region" description="Helical" evidence="10">
    <location>
        <begin position="453"/>
        <end position="472"/>
    </location>
</feature>
<feature type="transmembrane region" description="Helical" evidence="10">
    <location>
        <begin position="420"/>
        <end position="441"/>
    </location>
</feature>
<comment type="subcellular location">
    <subcellularLocation>
        <location evidence="1 10">Cell membrane</location>
        <topology evidence="1 10">Multi-pass membrane protein</topology>
    </subcellularLocation>
</comment>
<feature type="transmembrane region" description="Helical" evidence="10">
    <location>
        <begin position="240"/>
        <end position="263"/>
    </location>
</feature>
<dbReference type="Proteomes" id="UP000257240">
    <property type="component" value="Unassembled WGS sequence"/>
</dbReference>
<dbReference type="GO" id="GO:0071555">
    <property type="term" value="P:cell wall organization"/>
    <property type="evidence" value="ECO:0007669"/>
    <property type="project" value="UniProtKB-UniRule"/>
</dbReference>
<feature type="transmembrane region" description="Helical" evidence="10">
    <location>
        <begin position="170"/>
        <end position="188"/>
    </location>
</feature>
<comment type="pathway">
    <text evidence="10">Cell wall biogenesis; peptidoglycan biosynthesis.</text>
</comment>
<evidence type="ECO:0000313" key="13">
    <source>
        <dbReference type="Proteomes" id="UP000257240"/>
    </source>
</evidence>
<evidence type="ECO:0000313" key="12">
    <source>
        <dbReference type="EMBL" id="HAA83819.1"/>
    </source>
</evidence>
<feature type="transmembrane region" description="Helical" evidence="10">
    <location>
        <begin position="95"/>
        <end position="118"/>
    </location>
</feature>
<dbReference type="PRINTS" id="PR01806">
    <property type="entry name" value="VIRFACTRMVIN"/>
</dbReference>
<evidence type="ECO:0000256" key="11">
    <source>
        <dbReference type="PIRNR" id="PIRNR002869"/>
    </source>
</evidence>
<evidence type="ECO:0000256" key="1">
    <source>
        <dbReference type="ARBA" id="ARBA00004651"/>
    </source>
</evidence>
<feature type="transmembrane region" description="Helical" evidence="10">
    <location>
        <begin position="138"/>
        <end position="163"/>
    </location>
</feature>
<organism evidence="12 13">
    <name type="scientific">Thermodesulfobacterium commune</name>
    <dbReference type="NCBI Taxonomy" id="1741"/>
    <lineage>
        <taxon>Bacteria</taxon>
        <taxon>Pseudomonadati</taxon>
        <taxon>Thermodesulfobacteriota</taxon>
        <taxon>Thermodesulfobacteria</taxon>
        <taxon>Thermodesulfobacteriales</taxon>
        <taxon>Thermodesulfobacteriaceae</taxon>
        <taxon>Thermodesulfobacterium</taxon>
    </lineage>
</organism>
<dbReference type="InterPro" id="IPR051050">
    <property type="entry name" value="Lipid_II_flippase_MurJ/MviN"/>
</dbReference>
<proteinExistence type="inferred from homology"/>
<protein>
    <recommendedName>
        <fullName evidence="10">Probable lipid II flippase MurJ</fullName>
    </recommendedName>
</protein>
<evidence type="ECO:0000256" key="9">
    <source>
        <dbReference type="ARBA" id="ARBA00061532"/>
    </source>
</evidence>
<dbReference type="EMBL" id="DLVE01000044">
    <property type="protein sequence ID" value="HAA83819.1"/>
    <property type="molecule type" value="Genomic_DNA"/>
</dbReference>
<evidence type="ECO:0000256" key="8">
    <source>
        <dbReference type="ARBA" id="ARBA00060041"/>
    </source>
</evidence>
<dbReference type="InterPro" id="IPR004268">
    <property type="entry name" value="MurJ"/>
</dbReference>
<evidence type="ECO:0000256" key="2">
    <source>
        <dbReference type="ARBA" id="ARBA00022475"/>
    </source>
</evidence>
<dbReference type="GO" id="GO:0034204">
    <property type="term" value="P:lipid translocation"/>
    <property type="evidence" value="ECO:0007669"/>
    <property type="project" value="TreeGrafter"/>
</dbReference>
<evidence type="ECO:0000256" key="7">
    <source>
        <dbReference type="ARBA" id="ARBA00023136"/>
    </source>
</evidence>
<name>A0A124FKX7_9BACT</name>
<feature type="transmembrane region" description="Helical" evidence="10">
    <location>
        <begin position="317"/>
        <end position="336"/>
    </location>
</feature>
<gene>
    <name evidence="12" type="primary">mviN</name>
    <name evidence="10" type="synonym">murJ</name>
    <name evidence="12" type="ORF">DCE01_03425</name>
</gene>
<dbReference type="Pfam" id="PF03023">
    <property type="entry name" value="MurJ"/>
    <property type="match status" value="1"/>
</dbReference>